<evidence type="ECO:0000256" key="8">
    <source>
        <dbReference type="SAM" id="Phobius"/>
    </source>
</evidence>
<reference evidence="10" key="2">
    <citation type="submission" date="2020-10" db="EMBL/GenBank/DDBJ databases">
        <title>Mucilaginibacter sp. nov., isolated from soil.</title>
        <authorList>
            <person name="Jeon C.O."/>
        </authorList>
    </citation>
    <scope>NUCLEOTIDE SEQUENCE</scope>
    <source>
        <strain evidence="10">R11</strain>
    </source>
</reference>
<dbReference type="GO" id="GO:0016872">
    <property type="term" value="F:intramolecular lyase activity"/>
    <property type="evidence" value="ECO:0007669"/>
    <property type="project" value="InterPro"/>
</dbReference>
<evidence type="ECO:0000256" key="3">
    <source>
        <dbReference type="ARBA" id="ARBA00022692"/>
    </source>
</evidence>
<dbReference type="GO" id="GO:0045436">
    <property type="term" value="F:lycopene beta cyclase activity"/>
    <property type="evidence" value="ECO:0007669"/>
    <property type="project" value="UniProtKB-ARBA"/>
</dbReference>
<feature type="transmembrane region" description="Helical" evidence="8">
    <location>
        <begin position="161"/>
        <end position="185"/>
    </location>
</feature>
<feature type="transmembrane region" description="Helical" evidence="8">
    <location>
        <begin position="205"/>
        <end position="221"/>
    </location>
</feature>
<proteinExistence type="predicted"/>
<feature type="domain" description="Lycopene cyclase" evidence="9">
    <location>
        <begin position="130"/>
        <end position="221"/>
    </location>
</feature>
<evidence type="ECO:0000256" key="2">
    <source>
        <dbReference type="ARBA" id="ARBA00004829"/>
    </source>
</evidence>
<keyword evidence="5 8" id="KW-1133">Transmembrane helix</keyword>
<protein>
    <submittedName>
        <fullName evidence="10">Lycopene cyclase domain-containing protein</fullName>
    </submittedName>
</protein>
<comment type="caution">
    <text evidence="10">The sequence shown here is derived from an EMBL/GenBank/DDBJ whole genome shotgun (WGS) entry which is preliminary data.</text>
</comment>
<keyword evidence="11" id="KW-1185">Reference proteome</keyword>
<reference evidence="10" key="1">
    <citation type="submission" date="2020-01" db="EMBL/GenBank/DDBJ databases">
        <authorList>
            <person name="Seo Y.L."/>
        </authorList>
    </citation>
    <scope>NUCLEOTIDE SEQUENCE</scope>
    <source>
        <strain evidence="10">R11</strain>
    </source>
</reference>
<dbReference type="GO" id="GO:0016117">
    <property type="term" value="P:carotenoid biosynthetic process"/>
    <property type="evidence" value="ECO:0007669"/>
    <property type="project" value="UniProtKB-KW"/>
</dbReference>
<organism evidence="10 11">
    <name type="scientific">Mucilaginibacter agri</name>
    <dbReference type="NCBI Taxonomy" id="2695265"/>
    <lineage>
        <taxon>Bacteria</taxon>
        <taxon>Pseudomonadati</taxon>
        <taxon>Bacteroidota</taxon>
        <taxon>Sphingobacteriia</taxon>
        <taxon>Sphingobacteriales</taxon>
        <taxon>Sphingobacteriaceae</taxon>
        <taxon>Mucilaginibacter</taxon>
    </lineage>
</organism>
<dbReference type="Pfam" id="PF18916">
    <property type="entry name" value="Lycopene_cyc"/>
    <property type="match status" value="2"/>
</dbReference>
<name>A0A965ZKI7_9SPHI</name>
<dbReference type="GO" id="GO:0016020">
    <property type="term" value="C:membrane"/>
    <property type="evidence" value="ECO:0007669"/>
    <property type="project" value="UniProtKB-SubCell"/>
</dbReference>
<feature type="domain" description="Lycopene cyclase" evidence="9">
    <location>
        <begin position="5"/>
        <end position="97"/>
    </location>
</feature>
<comment type="subcellular location">
    <subcellularLocation>
        <location evidence="1">Membrane</location>
        <topology evidence="1">Multi-pass membrane protein</topology>
    </subcellularLocation>
</comment>
<evidence type="ECO:0000313" key="10">
    <source>
        <dbReference type="EMBL" id="NCD71372.1"/>
    </source>
</evidence>
<feature type="transmembrane region" description="Helical" evidence="8">
    <location>
        <begin position="112"/>
        <end position="129"/>
    </location>
</feature>
<keyword evidence="7" id="KW-0413">Isomerase</keyword>
<keyword evidence="3 8" id="KW-0812">Transmembrane</keyword>
<evidence type="ECO:0000256" key="1">
    <source>
        <dbReference type="ARBA" id="ARBA00004141"/>
    </source>
</evidence>
<comment type="pathway">
    <text evidence="2">Carotenoid biosynthesis.</text>
</comment>
<evidence type="ECO:0000259" key="9">
    <source>
        <dbReference type="Pfam" id="PF18916"/>
    </source>
</evidence>
<dbReference type="NCBIfam" id="TIGR03462">
    <property type="entry name" value="CarR_dom_SF"/>
    <property type="match status" value="2"/>
</dbReference>
<dbReference type="EMBL" id="WWEO01000044">
    <property type="protein sequence ID" value="NCD71372.1"/>
    <property type="molecule type" value="Genomic_DNA"/>
</dbReference>
<dbReference type="AlphaFoldDB" id="A0A965ZKI7"/>
<evidence type="ECO:0000256" key="6">
    <source>
        <dbReference type="ARBA" id="ARBA00023136"/>
    </source>
</evidence>
<accession>A0A965ZKI7</accession>
<evidence type="ECO:0000313" key="11">
    <source>
        <dbReference type="Proteomes" id="UP000638732"/>
    </source>
</evidence>
<feature type="transmembrane region" description="Helical" evidence="8">
    <location>
        <begin position="6"/>
        <end position="23"/>
    </location>
</feature>
<gene>
    <name evidence="10" type="ORF">GSY63_18540</name>
</gene>
<feature type="transmembrane region" description="Helical" evidence="8">
    <location>
        <begin position="135"/>
        <end position="152"/>
    </location>
</feature>
<evidence type="ECO:0000256" key="7">
    <source>
        <dbReference type="ARBA" id="ARBA00023235"/>
    </source>
</evidence>
<keyword evidence="4" id="KW-0125">Carotenoid biosynthesis</keyword>
<feature type="transmembrane region" description="Helical" evidence="8">
    <location>
        <begin position="80"/>
        <end position="100"/>
    </location>
</feature>
<dbReference type="Proteomes" id="UP000638732">
    <property type="component" value="Unassembled WGS sequence"/>
</dbReference>
<feature type="transmembrane region" description="Helical" evidence="8">
    <location>
        <begin position="35"/>
        <end position="60"/>
    </location>
</feature>
<evidence type="ECO:0000256" key="5">
    <source>
        <dbReference type="ARBA" id="ARBA00022989"/>
    </source>
</evidence>
<sequence>MEVKYTYLLINFLTIIFPIALSFDKRVQFYKSWRFIWPGMIITGFVFLFWDVLFTVKGVWFFNNDYIAGIRILQLPLEEILFFLTVPFSCIFIYECLNYYLKWQLPAQVTKWISVTLLLVSLILASAYSHRLYTLVTFTLLYALLGVIQLVFKAKWLGKFYIAYLVSLVPFYIVNGALTSIPIVLYNNQQNMAFRVGTIPFEDHFYSMALLLMNVGFFEYFRTKSGIKS</sequence>
<dbReference type="InterPro" id="IPR017825">
    <property type="entry name" value="Lycopene_cyclase_dom"/>
</dbReference>
<evidence type="ECO:0000256" key="4">
    <source>
        <dbReference type="ARBA" id="ARBA00022746"/>
    </source>
</evidence>
<keyword evidence="6 8" id="KW-0472">Membrane</keyword>